<sequence length="181" mass="19296">MQVRIRLARYGVKGKPFYHIVVANRKTGRQTKPIETLGTYDPIGSPEEAGGPLIKEIKFDMMRAKYWLGVGASPSDRVEHLFVKAGLLPVPEKTWKGGAGEGGGGEEGEEGVRGGEGSAEGAEAAGLEGARAAMEAEKLKEQEAAESAAVALQDLPYSATKKRENLRFEGQDRIAGSLEVA</sequence>
<reference evidence="5 6" key="2">
    <citation type="journal article" date="2014" name="J. Gen. Appl. Microbiol.">
        <title>The early diverging ascomycetous budding yeast Saitoella complicata has three histone deacetylases belonging to the Clr6, Hos2, and Rpd3 lineages.</title>
        <authorList>
            <person name="Nishida H."/>
            <person name="Matsumoto T."/>
            <person name="Kondo S."/>
            <person name="Hamamoto M."/>
            <person name="Yoshikawa H."/>
        </authorList>
    </citation>
    <scope>NUCLEOTIDE SEQUENCE [LARGE SCALE GENOMIC DNA]</scope>
    <source>
        <strain evidence="5 6">NRRL Y-17804</strain>
    </source>
</reference>
<organism evidence="5 6">
    <name type="scientific">Saitoella complicata (strain BCRC 22490 / CBS 7301 / JCM 7358 / NBRC 10748 / NRRL Y-17804)</name>
    <dbReference type="NCBI Taxonomy" id="698492"/>
    <lineage>
        <taxon>Eukaryota</taxon>
        <taxon>Fungi</taxon>
        <taxon>Dikarya</taxon>
        <taxon>Ascomycota</taxon>
        <taxon>Taphrinomycotina</taxon>
        <taxon>Taphrinomycotina incertae sedis</taxon>
        <taxon>Saitoella</taxon>
    </lineage>
</organism>
<dbReference type="AlphaFoldDB" id="A0A0E9NQ70"/>
<evidence type="ECO:0000256" key="4">
    <source>
        <dbReference type="SAM" id="MobiDB-lite"/>
    </source>
</evidence>
<keyword evidence="2" id="KW-0689">Ribosomal protein</keyword>
<dbReference type="PANTHER" id="PTHR12919:SF20">
    <property type="entry name" value="SMALL RIBOSOMAL SUBUNIT PROTEIN BS16M"/>
    <property type="match status" value="1"/>
</dbReference>
<protein>
    <recommendedName>
        <fullName evidence="7">Ribosomal protein S16</fullName>
    </recommendedName>
</protein>
<dbReference type="SUPFAM" id="SSF54565">
    <property type="entry name" value="Ribosomal protein S16"/>
    <property type="match status" value="1"/>
</dbReference>
<reference evidence="5 6" key="1">
    <citation type="journal article" date="2011" name="J. Gen. Appl. Microbiol.">
        <title>Draft genome sequencing of the enigmatic yeast Saitoella complicata.</title>
        <authorList>
            <person name="Nishida H."/>
            <person name="Hamamoto M."/>
            <person name="Sugiyama J."/>
        </authorList>
    </citation>
    <scope>NUCLEOTIDE SEQUENCE [LARGE SCALE GENOMIC DNA]</scope>
    <source>
        <strain evidence="5 6">NRRL Y-17804</strain>
    </source>
</reference>
<feature type="compositionally biased region" description="Low complexity" evidence="4">
    <location>
        <begin position="119"/>
        <end position="133"/>
    </location>
</feature>
<dbReference type="STRING" id="698492.A0A0E9NQ70"/>
<dbReference type="PANTHER" id="PTHR12919">
    <property type="entry name" value="30S RIBOSOMAL PROTEIN S16"/>
    <property type="match status" value="1"/>
</dbReference>
<feature type="region of interest" description="Disordered" evidence="4">
    <location>
        <begin position="94"/>
        <end position="139"/>
    </location>
</feature>
<evidence type="ECO:0000256" key="1">
    <source>
        <dbReference type="ARBA" id="ARBA00006668"/>
    </source>
</evidence>
<dbReference type="EMBL" id="BACD03000048">
    <property type="protein sequence ID" value="GAO51570.1"/>
    <property type="molecule type" value="Genomic_DNA"/>
</dbReference>
<dbReference type="GO" id="GO:0032543">
    <property type="term" value="P:mitochondrial translation"/>
    <property type="evidence" value="ECO:0007669"/>
    <property type="project" value="TreeGrafter"/>
</dbReference>
<evidence type="ECO:0000313" key="6">
    <source>
        <dbReference type="Proteomes" id="UP000033140"/>
    </source>
</evidence>
<dbReference type="GO" id="GO:0003735">
    <property type="term" value="F:structural constituent of ribosome"/>
    <property type="evidence" value="ECO:0007669"/>
    <property type="project" value="InterPro"/>
</dbReference>
<comment type="similarity">
    <text evidence="1">Belongs to the bacterial ribosomal protein bS16 family.</text>
</comment>
<dbReference type="InterPro" id="IPR000307">
    <property type="entry name" value="Ribosomal_bS16"/>
</dbReference>
<accession>A0A0E9NQ70</accession>
<reference evidence="5 6" key="3">
    <citation type="journal article" date="2015" name="Genome Announc.">
        <title>Draft Genome Sequence of the Archiascomycetous Yeast Saitoella complicata.</title>
        <authorList>
            <person name="Yamauchi K."/>
            <person name="Kondo S."/>
            <person name="Hamamoto M."/>
            <person name="Takahashi Y."/>
            <person name="Ogura Y."/>
            <person name="Hayashi T."/>
            <person name="Nishida H."/>
        </authorList>
    </citation>
    <scope>NUCLEOTIDE SEQUENCE [LARGE SCALE GENOMIC DNA]</scope>
    <source>
        <strain evidence="5 6">NRRL Y-17804</strain>
    </source>
</reference>
<dbReference type="HAMAP" id="MF_00385">
    <property type="entry name" value="Ribosomal_bS16"/>
    <property type="match status" value="1"/>
</dbReference>
<dbReference type="Proteomes" id="UP000033140">
    <property type="component" value="Unassembled WGS sequence"/>
</dbReference>
<keyword evidence="6" id="KW-1185">Reference proteome</keyword>
<evidence type="ECO:0000256" key="2">
    <source>
        <dbReference type="ARBA" id="ARBA00022980"/>
    </source>
</evidence>
<evidence type="ECO:0000313" key="5">
    <source>
        <dbReference type="EMBL" id="GAO51570.1"/>
    </source>
</evidence>
<proteinExistence type="inferred from homology"/>
<dbReference type="GO" id="GO:0005763">
    <property type="term" value="C:mitochondrial small ribosomal subunit"/>
    <property type="evidence" value="ECO:0007669"/>
    <property type="project" value="TreeGrafter"/>
</dbReference>
<evidence type="ECO:0000256" key="3">
    <source>
        <dbReference type="ARBA" id="ARBA00023274"/>
    </source>
</evidence>
<dbReference type="NCBIfam" id="TIGR00002">
    <property type="entry name" value="S16"/>
    <property type="match status" value="1"/>
</dbReference>
<comment type="caution">
    <text evidence="5">The sequence shown here is derived from an EMBL/GenBank/DDBJ whole genome shotgun (WGS) entry which is preliminary data.</text>
</comment>
<gene>
    <name evidence="5" type="ORF">G7K_5669-t1</name>
</gene>
<dbReference type="Pfam" id="PF00886">
    <property type="entry name" value="Ribosomal_S16"/>
    <property type="match status" value="1"/>
</dbReference>
<dbReference type="InterPro" id="IPR023803">
    <property type="entry name" value="Ribosomal_bS16_dom_sf"/>
</dbReference>
<keyword evidence="3" id="KW-0687">Ribonucleoprotein</keyword>
<evidence type="ECO:0008006" key="7">
    <source>
        <dbReference type="Google" id="ProtNLM"/>
    </source>
</evidence>
<name>A0A0E9NQ70_SAICN</name>
<dbReference type="Gene3D" id="3.30.1320.10">
    <property type="match status" value="1"/>
</dbReference>